<gene>
    <name evidence="2" type="primary">ydaM</name>
    <name evidence="2" type="ORF">BN990_01594</name>
</gene>
<feature type="domain" description="GGDEF" evidence="1">
    <location>
        <begin position="464"/>
        <end position="592"/>
    </location>
</feature>
<dbReference type="GO" id="GO:0005886">
    <property type="term" value="C:plasma membrane"/>
    <property type="evidence" value="ECO:0007669"/>
    <property type="project" value="TreeGrafter"/>
</dbReference>
<comment type="caution">
    <text evidence="2">The sequence shown here is derived from an EMBL/GenBank/DDBJ whole genome shotgun (WGS) entry which is preliminary data.</text>
</comment>
<keyword evidence="3" id="KW-1185">Reference proteome</keyword>
<dbReference type="eggNOG" id="COG2205">
    <property type="taxonomic scope" value="Bacteria"/>
</dbReference>
<dbReference type="SMART" id="SM00267">
    <property type="entry name" value="GGDEF"/>
    <property type="match status" value="1"/>
</dbReference>
<dbReference type="Proteomes" id="UP000028875">
    <property type="component" value="Unassembled WGS sequence"/>
</dbReference>
<dbReference type="PANTHER" id="PTHR45138">
    <property type="entry name" value="REGULATORY COMPONENTS OF SENSORY TRANSDUCTION SYSTEM"/>
    <property type="match status" value="1"/>
</dbReference>
<dbReference type="RefSeq" id="WP_074436645.1">
    <property type="nucleotide sequence ID" value="NZ_CABKTK010000001.1"/>
</dbReference>
<reference evidence="3" key="2">
    <citation type="submission" date="2014-05" db="EMBL/GenBank/DDBJ databases">
        <title>Draft genome sequence of Virgibacillus massiliensis Vm-5.</title>
        <authorList>
            <person name="Khelaifia S."/>
            <person name="Croce O."/>
            <person name="Lagier J.C."/>
            <person name="Raoult D."/>
        </authorList>
    </citation>
    <scope>NUCLEOTIDE SEQUENCE [LARGE SCALE GENOMIC DNA]</scope>
    <source>
        <strain evidence="3">Vm-5</strain>
    </source>
</reference>
<dbReference type="Gene3D" id="3.30.450.40">
    <property type="match status" value="2"/>
</dbReference>
<organism evidence="2 3">
    <name type="scientific">Virgibacillus massiliensis</name>
    <dbReference type="NCBI Taxonomy" id="1462526"/>
    <lineage>
        <taxon>Bacteria</taxon>
        <taxon>Bacillati</taxon>
        <taxon>Bacillota</taxon>
        <taxon>Bacilli</taxon>
        <taxon>Bacillales</taxon>
        <taxon>Bacillaceae</taxon>
        <taxon>Virgibacillus</taxon>
    </lineage>
</organism>
<dbReference type="Gene3D" id="3.30.70.270">
    <property type="match status" value="1"/>
</dbReference>
<accession>A0A024Q9X2</accession>
<dbReference type="SUPFAM" id="SSF55781">
    <property type="entry name" value="GAF domain-like"/>
    <property type="match status" value="2"/>
</dbReference>
<dbReference type="OrthoDB" id="9759607at2"/>
<dbReference type="PROSITE" id="PS50887">
    <property type="entry name" value="GGDEF"/>
    <property type="match status" value="1"/>
</dbReference>
<dbReference type="CDD" id="cd01949">
    <property type="entry name" value="GGDEF"/>
    <property type="match status" value="1"/>
</dbReference>
<protein>
    <submittedName>
        <fullName evidence="2">Putative diguanylate cyclase YdaM</fullName>
    </submittedName>
</protein>
<dbReference type="InterPro" id="IPR050469">
    <property type="entry name" value="Diguanylate_Cyclase"/>
</dbReference>
<name>A0A024Q9X2_9BACI</name>
<dbReference type="GO" id="GO:0052621">
    <property type="term" value="F:diguanylate cyclase activity"/>
    <property type="evidence" value="ECO:0007669"/>
    <property type="project" value="TreeGrafter"/>
</dbReference>
<reference evidence="2 3" key="1">
    <citation type="submission" date="2014-03" db="EMBL/GenBank/DDBJ databases">
        <authorList>
            <person name="Urmite Genomes U."/>
        </authorList>
    </citation>
    <scope>NUCLEOTIDE SEQUENCE [LARGE SCALE GENOMIC DNA]</scope>
    <source>
        <strain evidence="2 3">Vm-5</strain>
    </source>
</reference>
<dbReference type="SUPFAM" id="SSF55073">
    <property type="entry name" value="Nucleotide cyclase"/>
    <property type="match status" value="1"/>
</dbReference>
<dbReference type="Pfam" id="PF00990">
    <property type="entry name" value="GGDEF"/>
    <property type="match status" value="1"/>
</dbReference>
<dbReference type="GO" id="GO:1902201">
    <property type="term" value="P:negative regulation of bacterial-type flagellum-dependent cell motility"/>
    <property type="evidence" value="ECO:0007669"/>
    <property type="project" value="TreeGrafter"/>
</dbReference>
<dbReference type="InterPro" id="IPR000160">
    <property type="entry name" value="GGDEF_dom"/>
</dbReference>
<dbReference type="EMBL" id="CCDP010000001">
    <property type="protein sequence ID" value="CDQ39299.1"/>
    <property type="molecule type" value="Genomic_DNA"/>
</dbReference>
<proteinExistence type="predicted"/>
<evidence type="ECO:0000259" key="1">
    <source>
        <dbReference type="PROSITE" id="PS50887"/>
    </source>
</evidence>
<evidence type="ECO:0000313" key="2">
    <source>
        <dbReference type="EMBL" id="CDQ39299.1"/>
    </source>
</evidence>
<dbReference type="AlphaFoldDB" id="A0A024Q9X2"/>
<dbReference type="NCBIfam" id="TIGR00254">
    <property type="entry name" value="GGDEF"/>
    <property type="match status" value="1"/>
</dbReference>
<dbReference type="InterPro" id="IPR029016">
    <property type="entry name" value="GAF-like_dom_sf"/>
</dbReference>
<evidence type="ECO:0000313" key="3">
    <source>
        <dbReference type="Proteomes" id="UP000028875"/>
    </source>
</evidence>
<dbReference type="FunFam" id="3.30.70.270:FF:000001">
    <property type="entry name" value="Diguanylate cyclase domain protein"/>
    <property type="match status" value="1"/>
</dbReference>
<dbReference type="GO" id="GO:0043709">
    <property type="term" value="P:cell adhesion involved in single-species biofilm formation"/>
    <property type="evidence" value="ECO:0007669"/>
    <property type="project" value="TreeGrafter"/>
</dbReference>
<dbReference type="InterPro" id="IPR043128">
    <property type="entry name" value="Rev_trsase/Diguanyl_cyclase"/>
</dbReference>
<sequence>MNSQVVKRELQQYYFDVITNWDCRSYEEFVSLIAIQINRLPCIQLTGMYKWMKESSTYHLISTDLVSKELLEEGLNSKDISKDLFCFYSYEKDYYLNVTSGLLLYVRFSDINSISILQTIQSETRKVLKLAQQMMSNQDIYPFLYEFSISVFTMTHKSEILKEVYRTIQTFYPDNVIQFLLSHDTELDDDIPIQTIAYTDDETKSYSYKAFVTGGVQLENVDKDSRKIYAPLTGKQGVYGVIQLLLKDSPGMLLERQISCITHIAHTAGMAIENVSLLETSNHLISDLKLINDVTHKVNSNLDLTDITESVRDKIEEVCQASEIGFIFRHSENRVDILSASTSYFKSKNSEAFTAFLFKEIDYPVFKGDYDEYPHLPYRSLMVIPMRQEYEVYGFVVIMHESPYYFTFEVYKLLQSLIQHCSLALSNAILKEELQRAVITDYLTNLYSRNHLEEVIIKEMKVAEKGSLILFDIDDFKKINDEHGHPIGDEVLKQVANIIIDYSKQAFVPSRWGGEELAIYAPNTSINEAVQIADKICGKVKTSTSPSVTLSCGVSFWTRTINDSVSELFIRADKALYEAKNTGKNSVVKNVKLK</sequence>
<dbReference type="InterPro" id="IPR029787">
    <property type="entry name" value="Nucleotide_cyclase"/>
</dbReference>
<dbReference type="eggNOG" id="COG2199">
    <property type="taxonomic scope" value="Bacteria"/>
</dbReference>
<dbReference type="STRING" id="1462526.BN990_01594"/>
<dbReference type="PANTHER" id="PTHR45138:SF9">
    <property type="entry name" value="DIGUANYLATE CYCLASE DGCM-RELATED"/>
    <property type="match status" value="1"/>
</dbReference>